<dbReference type="PANTHER" id="PTHR47510:SF3">
    <property type="entry name" value="ENDO_EXONUCLEASE_PHOSPHATASE DOMAIN-CONTAINING PROTEIN"/>
    <property type="match status" value="1"/>
</dbReference>
<evidence type="ECO:0000313" key="2">
    <source>
        <dbReference type="Proteomes" id="UP001174136"/>
    </source>
</evidence>
<sequence length="197" mass="22345">MAGDFNNANSKKVMPDFYQHITCPARGAMTLDHCHSLIKDGCKAQSLLPFDKSDHAAILLMPKYKQRLKQEALDALSDVAWDIFKDSSDSIDMFADVVTGFIDTLVISDIVPKVSIKNYPDQKPWVDTVRDALNKHTAAYNSGLATGNMDYKTAAYDLRRVVNEAKRRYGEWNFRQADTRCLARHEVYKGTDHHCEQ</sequence>
<evidence type="ECO:0000313" key="1">
    <source>
        <dbReference type="EMBL" id="KAK0135256.1"/>
    </source>
</evidence>
<proteinExistence type="predicted"/>
<dbReference type="AlphaFoldDB" id="A0AA47NR51"/>
<organism evidence="1 2">
    <name type="scientific">Merluccius polli</name>
    <name type="common">Benguela hake</name>
    <name type="synonym">Merluccius cadenati</name>
    <dbReference type="NCBI Taxonomy" id="89951"/>
    <lineage>
        <taxon>Eukaryota</taxon>
        <taxon>Metazoa</taxon>
        <taxon>Chordata</taxon>
        <taxon>Craniata</taxon>
        <taxon>Vertebrata</taxon>
        <taxon>Euteleostomi</taxon>
        <taxon>Actinopterygii</taxon>
        <taxon>Neopterygii</taxon>
        <taxon>Teleostei</taxon>
        <taxon>Neoteleostei</taxon>
        <taxon>Acanthomorphata</taxon>
        <taxon>Zeiogadaria</taxon>
        <taxon>Gadariae</taxon>
        <taxon>Gadiformes</taxon>
        <taxon>Gadoidei</taxon>
        <taxon>Merlucciidae</taxon>
        <taxon>Merluccius</taxon>
    </lineage>
</organism>
<dbReference type="EMBL" id="JAOPHQ010005446">
    <property type="protein sequence ID" value="KAK0135256.1"/>
    <property type="molecule type" value="Genomic_DNA"/>
</dbReference>
<protein>
    <submittedName>
        <fullName evidence="1">Uncharacterized protein</fullName>
    </submittedName>
</protein>
<name>A0AA47NR51_MERPO</name>
<dbReference type="PANTHER" id="PTHR47510">
    <property type="entry name" value="REVERSE TRANSCRIPTASE DOMAIN-CONTAINING PROTEIN"/>
    <property type="match status" value="1"/>
</dbReference>
<keyword evidence="2" id="KW-1185">Reference proteome</keyword>
<reference evidence="1" key="1">
    <citation type="journal article" date="2023" name="Front. Mar. Sci.">
        <title>A new Merluccius polli reference genome to investigate the effects of global change in West African waters.</title>
        <authorList>
            <person name="Mateo J.L."/>
            <person name="Blanco-Fernandez C."/>
            <person name="Garcia-Vazquez E."/>
            <person name="Machado-Schiaffino G."/>
        </authorList>
    </citation>
    <scope>NUCLEOTIDE SEQUENCE</scope>
    <source>
        <strain evidence="1">C29</strain>
        <tissue evidence="1">Fin</tissue>
    </source>
</reference>
<comment type="caution">
    <text evidence="1">The sequence shown here is derived from an EMBL/GenBank/DDBJ whole genome shotgun (WGS) entry which is preliminary data.</text>
</comment>
<dbReference type="Proteomes" id="UP001174136">
    <property type="component" value="Unassembled WGS sequence"/>
</dbReference>
<accession>A0AA47NR51</accession>
<gene>
    <name evidence="1" type="ORF">N1851_028913</name>
</gene>